<sequence>MMSWKTFVPPQLRNSSIKLEDKIAWIKTALWHPNNSTLFIPNKFQVVCDWVVDQLITISRRSQDRGAATQMLWELFDSILPTMSNHGTVKALILQALAERMLQVIKADNHQNTGFQDEIKILLSCCGSLFNKQANLNIDIANLNIEGLATFLASFIALWIVSTKNENSFSETILNLLLCIIQYTNRMLSQQSNQKKVFVVYCELLLANNIVLRYSLRQLLTSQMPYNTKLLENVLNAVERLLAGILFHREMKKIVTSAEFNFYVELVKLIQLEKMFDQNQTIRQNTASAFNALTDIVIKFDIYQPSVDSVAGNTQLTWMKNRCEDLVGRSLFYDDSH</sequence>
<dbReference type="KEGG" id="tad:TRIADDRAFT_56080"/>
<dbReference type="PANTHER" id="PTHR15682:SF2">
    <property type="entry name" value="UNHEALTHY RIBOSOME BIOGENESIS PROTEIN 2 HOMOLOG"/>
    <property type="match status" value="1"/>
</dbReference>
<dbReference type="EMBL" id="DS985244">
    <property type="protein sequence ID" value="EDV26212.1"/>
    <property type="molecule type" value="Genomic_DNA"/>
</dbReference>
<protein>
    <submittedName>
        <fullName evidence="1">Uncharacterized protein</fullName>
    </submittedName>
</protein>
<accession>B3RTX6</accession>
<dbReference type="InParanoid" id="B3RTX6"/>
<evidence type="ECO:0000313" key="2">
    <source>
        <dbReference type="Proteomes" id="UP000009022"/>
    </source>
</evidence>
<dbReference type="HOGENOM" id="CLU_824718_0_0_1"/>
<dbReference type="PANTHER" id="PTHR15682">
    <property type="entry name" value="UNHEALTHY RIBOSOME BIOGENESIS PROTEIN 2 HOMOLOG"/>
    <property type="match status" value="1"/>
</dbReference>
<dbReference type="InterPro" id="IPR052609">
    <property type="entry name" value="Ribosome_Biogenesis_Reg"/>
</dbReference>
<dbReference type="RefSeq" id="XP_002112245.1">
    <property type="nucleotide sequence ID" value="XM_002112209.1"/>
</dbReference>
<dbReference type="CTD" id="6753458"/>
<gene>
    <name evidence="1" type="ORF">TRIADDRAFT_56080</name>
</gene>
<dbReference type="Proteomes" id="UP000009022">
    <property type="component" value="Unassembled WGS sequence"/>
</dbReference>
<dbReference type="OrthoDB" id="160374at2759"/>
<name>B3RTX6_TRIAD</name>
<organism evidence="1 2">
    <name type="scientific">Trichoplax adhaerens</name>
    <name type="common">Trichoplax reptans</name>
    <dbReference type="NCBI Taxonomy" id="10228"/>
    <lineage>
        <taxon>Eukaryota</taxon>
        <taxon>Metazoa</taxon>
        <taxon>Placozoa</taxon>
        <taxon>Uniplacotomia</taxon>
        <taxon>Trichoplacea</taxon>
        <taxon>Trichoplacidae</taxon>
        <taxon>Trichoplax</taxon>
    </lineage>
</organism>
<proteinExistence type="predicted"/>
<dbReference type="AlphaFoldDB" id="B3RTX6"/>
<reference evidence="1 2" key="1">
    <citation type="journal article" date="2008" name="Nature">
        <title>The Trichoplax genome and the nature of placozoans.</title>
        <authorList>
            <person name="Srivastava M."/>
            <person name="Begovic E."/>
            <person name="Chapman J."/>
            <person name="Putnam N.H."/>
            <person name="Hellsten U."/>
            <person name="Kawashima T."/>
            <person name="Kuo A."/>
            <person name="Mitros T."/>
            <person name="Salamov A."/>
            <person name="Carpenter M.L."/>
            <person name="Signorovitch A.Y."/>
            <person name="Moreno M.A."/>
            <person name="Kamm K."/>
            <person name="Grimwood J."/>
            <person name="Schmutz J."/>
            <person name="Shapiro H."/>
            <person name="Grigoriev I.V."/>
            <person name="Buss L.W."/>
            <person name="Schierwater B."/>
            <person name="Dellaporta S.L."/>
            <person name="Rokhsar D.S."/>
        </authorList>
    </citation>
    <scope>NUCLEOTIDE SEQUENCE [LARGE SCALE GENOMIC DNA]</scope>
    <source>
        <strain evidence="1 2">Grell-BS-1999</strain>
    </source>
</reference>
<evidence type="ECO:0000313" key="1">
    <source>
        <dbReference type="EMBL" id="EDV26212.1"/>
    </source>
</evidence>
<keyword evidence="2" id="KW-1185">Reference proteome</keyword>
<dbReference type="GeneID" id="6753458"/>